<feature type="coiled-coil region" evidence="8">
    <location>
        <begin position="101"/>
        <end position="151"/>
    </location>
</feature>
<dbReference type="Pfam" id="PF01380">
    <property type="entry name" value="SIS"/>
    <property type="match status" value="2"/>
</dbReference>
<keyword evidence="8" id="KW-0175">Coiled coil</keyword>
<dbReference type="Gene3D" id="3.40.50.10490">
    <property type="entry name" value="Glucose-6-phosphate isomerase like protein, domain 1"/>
    <property type="match status" value="2"/>
</dbReference>
<keyword evidence="4" id="KW-0032">Aminotransferase</keyword>
<keyword evidence="5" id="KW-0808">Transferase</keyword>
<dbReference type="Proteomes" id="UP000178450">
    <property type="component" value="Unassembled WGS sequence"/>
</dbReference>
<keyword evidence="7" id="KW-0315">Glutamine amidotransferase</keyword>
<dbReference type="InterPro" id="IPR005855">
    <property type="entry name" value="GFAT"/>
</dbReference>
<dbReference type="PROSITE" id="PS51278">
    <property type="entry name" value="GATASE_TYPE_2"/>
    <property type="match status" value="1"/>
</dbReference>
<dbReference type="PANTHER" id="PTHR10937">
    <property type="entry name" value="GLUCOSAMINE--FRUCTOSE-6-PHOSPHATE AMINOTRANSFERASE, ISOMERIZING"/>
    <property type="match status" value="1"/>
</dbReference>
<evidence type="ECO:0000259" key="10">
    <source>
        <dbReference type="PROSITE" id="PS51464"/>
    </source>
</evidence>
<reference evidence="11 12" key="1">
    <citation type="journal article" date="2016" name="Nat. Commun.">
        <title>Thousands of microbial genomes shed light on interconnected biogeochemical processes in an aquifer system.</title>
        <authorList>
            <person name="Anantharaman K."/>
            <person name="Brown C.T."/>
            <person name="Hug L.A."/>
            <person name="Sharon I."/>
            <person name="Castelle C.J."/>
            <person name="Probst A.J."/>
            <person name="Thomas B.C."/>
            <person name="Singh A."/>
            <person name="Wilkins M.J."/>
            <person name="Karaoz U."/>
            <person name="Brodie E.L."/>
            <person name="Williams K.H."/>
            <person name="Hubbard S.S."/>
            <person name="Banfield J.F."/>
        </authorList>
    </citation>
    <scope>NUCLEOTIDE SEQUENCE [LARGE SCALE GENOMIC DNA]</scope>
</reference>
<comment type="catalytic activity">
    <reaction evidence="1">
        <text>D-fructose 6-phosphate + L-glutamine = D-glucosamine 6-phosphate + L-glutamate</text>
        <dbReference type="Rhea" id="RHEA:13237"/>
        <dbReference type="ChEBI" id="CHEBI:29985"/>
        <dbReference type="ChEBI" id="CHEBI:58359"/>
        <dbReference type="ChEBI" id="CHEBI:58725"/>
        <dbReference type="ChEBI" id="CHEBI:61527"/>
        <dbReference type="EC" id="2.6.1.16"/>
    </reaction>
</comment>
<evidence type="ECO:0000256" key="2">
    <source>
        <dbReference type="ARBA" id="ARBA00012916"/>
    </source>
</evidence>
<keyword evidence="6" id="KW-0677">Repeat</keyword>
<evidence type="ECO:0000256" key="6">
    <source>
        <dbReference type="ARBA" id="ARBA00022737"/>
    </source>
</evidence>
<gene>
    <name evidence="11" type="ORF">A2209_02630</name>
</gene>
<evidence type="ECO:0000256" key="3">
    <source>
        <dbReference type="ARBA" id="ARBA00016090"/>
    </source>
</evidence>
<dbReference type="GO" id="GO:0006047">
    <property type="term" value="P:UDP-N-acetylglucosamine metabolic process"/>
    <property type="evidence" value="ECO:0007669"/>
    <property type="project" value="TreeGrafter"/>
</dbReference>
<dbReference type="InterPro" id="IPR035466">
    <property type="entry name" value="GlmS/AgaS_SIS"/>
</dbReference>
<accession>A0A1F7K942</accession>
<evidence type="ECO:0000256" key="5">
    <source>
        <dbReference type="ARBA" id="ARBA00022679"/>
    </source>
</evidence>
<evidence type="ECO:0000259" key="9">
    <source>
        <dbReference type="PROSITE" id="PS51278"/>
    </source>
</evidence>
<dbReference type="GO" id="GO:0006002">
    <property type="term" value="P:fructose 6-phosphate metabolic process"/>
    <property type="evidence" value="ECO:0007669"/>
    <property type="project" value="TreeGrafter"/>
</dbReference>
<evidence type="ECO:0000256" key="4">
    <source>
        <dbReference type="ARBA" id="ARBA00022576"/>
    </source>
</evidence>
<dbReference type="NCBIfam" id="NF001484">
    <property type="entry name" value="PRK00331.1"/>
    <property type="match status" value="1"/>
</dbReference>
<feature type="domain" description="SIS" evidence="10">
    <location>
        <begin position="446"/>
        <end position="582"/>
    </location>
</feature>
<dbReference type="Gene3D" id="3.60.20.10">
    <property type="entry name" value="Glutamine Phosphoribosylpyrophosphate, subunit 1, domain 1"/>
    <property type="match status" value="1"/>
</dbReference>
<feature type="coiled-coil region" evidence="8">
    <location>
        <begin position="409"/>
        <end position="436"/>
    </location>
</feature>
<dbReference type="PROSITE" id="PS51464">
    <property type="entry name" value="SIS"/>
    <property type="match status" value="2"/>
</dbReference>
<dbReference type="InterPro" id="IPR047084">
    <property type="entry name" value="GFAT_N"/>
</dbReference>
<dbReference type="CDD" id="cd05009">
    <property type="entry name" value="SIS_GlmS_GlmD_2"/>
    <property type="match status" value="1"/>
</dbReference>
<dbReference type="CDD" id="cd05008">
    <property type="entry name" value="SIS_GlmS_GlmD_1"/>
    <property type="match status" value="1"/>
</dbReference>
<evidence type="ECO:0000256" key="8">
    <source>
        <dbReference type="SAM" id="Coils"/>
    </source>
</evidence>
<evidence type="ECO:0000256" key="1">
    <source>
        <dbReference type="ARBA" id="ARBA00001031"/>
    </source>
</evidence>
<dbReference type="InterPro" id="IPR046348">
    <property type="entry name" value="SIS_dom_sf"/>
</dbReference>
<dbReference type="SUPFAM" id="SSF56235">
    <property type="entry name" value="N-terminal nucleophile aminohydrolases (Ntn hydrolases)"/>
    <property type="match status" value="1"/>
</dbReference>
<dbReference type="GO" id="GO:0006487">
    <property type="term" value="P:protein N-linked glycosylation"/>
    <property type="evidence" value="ECO:0007669"/>
    <property type="project" value="TreeGrafter"/>
</dbReference>
<evidence type="ECO:0000313" key="11">
    <source>
        <dbReference type="EMBL" id="OGK64381.1"/>
    </source>
</evidence>
<feature type="domain" description="Glutamine amidotransferase type-2" evidence="9">
    <location>
        <begin position="2"/>
        <end position="217"/>
    </location>
</feature>
<protein>
    <recommendedName>
        <fullName evidence="3">Glutamine--fructose-6-phosphate aminotransferase [isomerizing]</fullName>
        <ecNumber evidence="2">2.6.1.16</ecNumber>
    </recommendedName>
</protein>
<evidence type="ECO:0000313" key="12">
    <source>
        <dbReference type="Proteomes" id="UP000178450"/>
    </source>
</evidence>
<dbReference type="GO" id="GO:0004360">
    <property type="term" value="F:glutamine-fructose-6-phosphate transaminase (isomerizing) activity"/>
    <property type="evidence" value="ECO:0007669"/>
    <property type="project" value="UniProtKB-EC"/>
</dbReference>
<dbReference type="PANTHER" id="PTHR10937:SF0">
    <property type="entry name" value="GLUTAMINE--FRUCTOSE-6-PHOSPHATE TRANSAMINASE (ISOMERIZING)"/>
    <property type="match status" value="1"/>
</dbReference>
<comment type="caution">
    <text evidence="11">The sequence shown here is derived from an EMBL/GenBank/DDBJ whole genome shotgun (WGS) entry which is preliminary data.</text>
</comment>
<dbReference type="InterPro" id="IPR029055">
    <property type="entry name" value="Ntn_hydrolases_N"/>
</dbReference>
<dbReference type="EC" id="2.6.1.16" evidence="2"/>
<sequence>MCGIFAYTGSKDAGSIIINGLKRLEYRGYDSWGIALLNQGKIKITKQVGAIGDLASSAKLPKANLGIGHTRWATTGAVTQKNAHPHYATDKSFVLAQNGIVENYQELKDKLKKQHYQFESETDTEVIVRLIENELKKNKQLLEAIRKAFAQLRGRNTIIILTQTGDIYACRNGSPLIIGYNSQTRETFVSSDTLSFAPYVDKIQVVDNQQLVVLEHKKPLRIIKVTNGQKQTVSLNKITVKANKIDKEGYDHFMIKEIMETPYVIKQILLQDQERLAKLASAIKGAKQVYTIGSGTAGYAASQIAFYLRVYGRINAIGLIGAEARSYYPLFQKGDLIIVTSQSGETADVIEVLEYAKLKEVKIASLVNMPGSMISRLSDWPFMGNAGPEICVMSTKVFISQIAWGYLVAKTVQNKLEQGRRNLKNLEIKLDTYLHNKKMLAKIKQLVKLLANQRDLFLLGKYQNLAITQEGMVKLTEGSYIHAHAIPAGDLKHYAITLMEKGVFAIVVVSNDEVKNDLDTAINEIRLRGAQVIAIGHENQKNYDYYLETPETGETDAIGNVIPLQLLAYYLAIALGNNVDKPRHIAKSVTVK</sequence>
<proteinExistence type="predicted"/>
<dbReference type="SUPFAM" id="SSF53697">
    <property type="entry name" value="SIS domain"/>
    <property type="match status" value="1"/>
</dbReference>
<dbReference type="Pfam" id="PF13522">
    <property type="entry name" value="GATase_6"/>
    <property type="match status" value="1"/>
</dbReference>
<feature type="domain" description="SIS" evidence="10">
    <location>
        <begin position="279"/>
        <end position="418"/>
    </location>
</feature>
<dbReference type="InterPro" id="IPR017932">
    <property type="entry name" value="GATase_2_dom"/>
</dbReference>
<dbReference type="InterPro" id="IPR035490">
    <property type="entry name" value="GlmS/FrlB_SIS"/>
</dbReference>
<dbReference type="EMBL" id="MGBG01000022">
    <property type="protein sequence ID" value="OGK64381.1"/>
    <property type="molecule type" value="Genomic_DNA"/>
</dbReference>
<dbReference type="AlphaFoldDB" id="A0A1F7K942"/>
<evidence type="ECO:0000256" key="7">
    <source>
        <dbReference type="ARBA" id="ARBA00022962"/>
    </source>
</evidence>
<dbReference type="CDD" id="cd00714">
    <property type="entry name" value="GFAT"/>
    <property type="match status" value="1"/>
</dbReference>
<dbReference type="InterPro" id="IPR001347">
    <property type="entry name" value="SIS_dom"/>
</dbReference>
<organism evidence="11 12">
    <name type="scientific">Candidatus Roizmanbacteria bacterium RIFOXYA1_FULL_41_12</name>
    <dbReference type="NCBI Taxonomy" id="1802082"/>
    <lineage>
        <taxon>Bacteria</taxon>
        <taxon>Candidatus Roizmaniibacteriota</taxon>
    </lineage>
</organism>
<dbReference type="NCBIfam" id="TIGR01135">
    <property type="entry name" value="glmS"/>
    <property type="match status" value="1"/>
</dbReference>
<name>A0A1F7K942_9BACT</name>
<dbReference type="GO" id="GO:0097367">
    <property type="term" value="F:carbohydrate derivative binding"/>
    <property type="evidence" value="ECO:0007669"/>
    <property type="project" value="InterPro"/>
</dbReference>